<dbReference type="CDD" id="cd06257">
    <property type="entry name" value="DnaJ"/>
    <property type="match status" value="1"/>
</dbReference>
<dbReference type="PRINTS" id="PR00625">
    <property type="entry name" value="JDOMAIN"/>
</dbReference>
<dbReference type="PANTHER" id="PTHR43096:SF52">
    <property type="entry name" value="DNAJ HOMOLOG 1, MITOCHONDRIAL-RELATED"/>
    <property type="match status" value="1"/>
</dbReference>
<dbReference type="EMBL" id="DTFV01000076">
    <property type="protein sequence ID" value="HGI30742.1"/>
    <property type="molecule type" value="Genomic_DNA"/>
</dbReference>
<feature type="domain" description="J" evidence="10">
    <location>
        <begin position="4"/>
        <end position="69"/>
    </location>
</feature>
<dbReference type="GO" id="GO:0031072">
    <property type="term" value="F:heat shock protein binding"/>
    <property type="evidence" value="ECO:0007669"/>
    <property type="project" value="InterPro"/>
</dbReference>
<feature type="domain" description="CR-type" evidence="11">
    <location>
        <begin position="140"/>
        <end position="219"/>
    </location>
</feature>
<dbReference type="InterPro" id="IPR001623">
    <property type="entry name" value="DnaJ_domain"/>
</dbReference>
<dbReference type="GO" id="GO:0009408">
    <property type="term" value="P:response to heat"/>
    <property type="evidence" value="ECO:0007669"/>
    <property type="project" value="InterPro"/>
</dbReference>
<dbReference type="HAMAP" id="MF_01152">
    <property type="entry name" value="DnaJ"/>
    <property type="match status" value="1"/>
</dbReference>
<protein>
    <recommendedName>
        <fullName evidence="8">Chaperone protein DnaJ</fullName>
    </recommendedName>
</protein>
<dbReference type="InterPro" id="IPR036410">
    <property type="entry name" value="HSP_DnaJ_Cys-rich_dom_sf"/>
</dbReference>
<comment type="cofactor">
    <cofactor evidence="8">
        <name>Zn(2+)</name>
        <dbReference type="ChEBI" id="CHEBI:29105"/>
    </cofactor>
    <text evidence="8">Binds 2 Zn(2+) ions per monomer.</text>
</comment>
<dbReference type="PANTHER" id="PTHR43096">
    <property type="entry name" value="DNAJ HOMOLOG 1, MITOCHONDRIAL-RELATED"/>
    <property type="match status" value="1"/>
</dbReference>
<dbReference type="GO" id="GO:0005737">
    <property type="term" value="C:cytoplasm"/>
    <property type="evidence" value="ECO:0007669"/>
    <property type="project" value="UniProtKB-SubCell"/>
</dbReference>
<organism evidence="12">
    <name type="scientific">Candidatus Caldatribacterium californiense</name>
    <dbReference type="NCBI Taxonomy" id="1454726"/>
    <lineage>
        <taxon>Bacteria</taxon>
        <taxon>Pseudomonadati</taxon>
        <taxon>Atribacterota</taxon>
        <taxon>Atribacteria</taxon>
        <taxon>Atribacterales</taxon>
        <taxon>Candidatus Caldatribacteriaceae</taxon>
        <taxon>Candidatus Caldatribacterium</taxon>
    </lineage>
</organism>
<dbReference type="InterPro" id="IPR001305">
    <property type="entry name" value="HSP_DnaJ_Cys-rich_dom"/>
</dbReference>
<keyword evidence="2 8" id="KW-0479">Metal-binding</keyword>
<name>A0A7V3YGP1_9BACT</name>
<feature type="binding site" evidence="8">
    <location>
        <position position="210"/>
    </location>
    <ligand>
        <name>Zn(2+)</name>
        <dbReference type="ChEBI" id="CHEBI:29105"/>
        <label>1</label>
    </ligand>
</feature>
<dbReference type="InterPro" id="IPR012724">
    <property type="entry name" value="DnaJ"/>
</dbReference>
<dbReference type="GO" id="GO:0051082">
    <property type="term" value="F:unfolded protein binding"/>
    <property type="evidence" value="ECO:0007669"/>
    <property type="project" value="UniProtKB-UniRule"/>
</dbReference>
<dbReference type="NCBIfam" id="TIGR02349">
    <property type="entry name" value="DnaJ_bact"/>
    <property type="match status" value="1"/>
</dbReference>
<dbReference type="AlphaFoldDB" id="A0A7V3YGP1"/>
<reference evidence="12" key="1">
    <citation type="journal article" date="2020" name="mSystems">
        <title>Genome- and Community-Level Interaction Insights into Carbon Utilization and Element Cycling Functions of Hydrothermarchaeota in Hydrothermal Sediment.</title>
        <authorList>
            <person name="Zhou Z."/>
            <person name="Liu Y."/>
            <person name="Xu W."/>
            <person name="Pan J."/>
            <person name="Luo Z.H."/>
            <person name="Li M."/>
        </authorList>
    </citation>
    <scope>NUCLEOTIDE SEQUENCE [LARGE SCALE GENOMIC DNA]</scope>
    <source>
        <strain evidence="12">SpSt-747</strain>
    </source>
</reference>
<feature type="repeat" description="CXXCXGXG motif" evidence="8">
    <location>
        <begin position="207"/>
        <end position="214"/>
    </location>
</feature>
<dbReference type="GO" id="GO:0008270">
    <property type="term" value="F:zinc ion binding"/>
    <property type="evidence" value="ECO:0007669"/>
    <property type="project" value="UniProtKB-UniRule"/>
</dbReference>
<feature type="repeat" description="CXXCXGXG motif" evidence="8">
    <location>
        <begin position="153"/>
        <end position="160"/>
    </location>
</feature>
<feature type="binding site" evidence="8">
    <location>
        <position position="207"/>
    </location>
    <ligand>
        <name>Zn(2+)</name>
        <dbReference type="ChEBI" id="CHEBI:29105"/>
        <label>1</label>
    </ligand>
</feature>
<feature type="repeat" description="CXXCXGXG motif" evidence="8">
    <location>
        <begin position="167"/>
        <end position="174"/>
    </location>
</feature>
<comment type="domain">
    <text evidence="8">The J domain is necessary and sufficient to stimulate DnaK ATPase activity. Zinc center 1 plays an important role in the autonomous, DnaK-independent chaperone activity of DnaJ. Zinc center 2 is essential for interaction with DnaK and for DnaJ activity.</text>
</comment>
<feature type="zinc finger region" description="CR-type" evidence="9">
    <location>
        <begin position="140"/>
        <end position="219"/>
    </location>
</feature>
<dbReference type="InterPro" id="IPR002939">
    <property type="entry name" value="DnaJ_C"/>
</dbReference>
<keyword evidence="8" id="KW-0963">Cytoplasm</keyword>
<dbReference type="CDD" id="cd10719">
    <property type="entry name" value="DnaJ_zf"/>
    <property type="match status" value="1"/>
</dbReference>
<feature type="binding site" evidence="8">
    <location>
        <position position="153"/>
    </location>
    <ligand>
        <name>Zn(2+)</name>
        <dbReference type="ChEBI" id="CHEBI:29105"/>
        <label>1</label>
    </ligand>
</feature>
<sequence>MKRDYYEVLGVDRNATQEEIKKAYRRLARQYHPDVNPGDKEAAERFKEINEAYQVLSDPEKRALYDRFGHSAFGGEAQAGYGGFGPDFEIFREFTGFGDIFDFFFGSGTQTRRRERAARPVRGEDVTVEITLEFEEAAFGTEKEITFRRLEECSDCQGVGGRRKVSCGNCHGTGEIRHTQTSFFGSIITSRPCPYCQGRGWVVEETCATCRGRGKVQRERRMKIKVPPGVDTGYRLRVPGEGGTGEHGGPPGDLYVLVKVRPHRFFERRGQDLYYDLVVTYAQLVLGDEVEVPTLQGSERIRIPPGTESGTLLRLRGKGLPDPRTGTRGDQILRVRLYVPRGVSGEHRRLLERLLEIERGGVQEGTSGENRKGGFFDRLREAFIHPEE</sequence>
<dbReference type="FunFam" id="1.10.287.110:FF:000034">
    <property type="entry name" value="Chaperone protein DnaJ"/>
    <property type="match status" value="1"/>
</dbReference>
<evidence type="ECO:0000313" key="12">
    <source>
        <dbReference type="EMBL" id="HGI30742.1"/>
    </source>
</evidence>
<gene>
    <name evidence="8 12" type="primary">dnaJ</name>
    <name evidence="12" type="ORF">ENV30_05475</name>
</gene>
<dbReference type="InterPro" id="IPR036869">
    <property type="entry name" value="J_dom_sf"/>
</dbReference>
<feature type="binding site" evidence="8">
    <location>
        <position position="193"/>
    </location>
    <ligand>
        <name>Zn(2+)</name>
        <dbReference type="ChEBI" id="CHEBI:29105"/>
        <label>2</label>
    </ligand>
</feature>
<dbReference type="GO" id="GO:0006260">
    <property type="term" value="P:DNA replication"/>
    <property type="evidence" value="ECO:0007669"/>
    <property type="project" value="UniProtKB-KW"/>
</dbReference>
<evidence type="ECO:0000256" key="5">
    <source>
        <dbReference type="ARBA" id="ARBA00022833"/>
    </source>
</evidence>
<feature type="binding site" evidence="8">
    <location>
        <position position="167"/>
    </location>
    <ligand>
        <name>Zn(2+)</name>
        <dbReference type="ChEBI" id="CHEBI:29105"/>
        <label>2</label>
    </ligand>
</feature>
<feature type="binding site" evidence="8">
    <location>
        <position position="170"/>
    </location>
    <ligand>
        <name>Zn(2+)</name>
        <dbReference type="ChEBI" id="CHEBI:29105"/>
        <label>2</label>
    </ligand>
</feature>
<dbReference type="Gene3D" id="6.20.20.10">
    <property type="match status" value="2"/>
</dbReference>
<evidence type="ECO:0000256" key="8">
    <source>
        <dbReference type="HAMAP-Rule" id="MF_01152"/>
    </source>
</evidence>
<dbReference type="Pfam" id="PF01556">
    <property type="entry name" value="DnaJ_C"/>
    <property type="match status" value="1"/>
</dbReference>
<dbReference type="InterPro" id="IPR018253">
    <property type="entry name" value="DnaJ_domain_CS"/>
</dbReference>
<evidence type="ECO:0000256" key="9">
    <source>
        <dbReference type="PROSITE-ProRule" id="PRU00546"/>
    </source>
</evidence>
<keyword evidence="3 8" id="KW-0677">Repeat</keyword>
<accession>A0A7V3YGP1</accession>
<keyword evidence="6 8" id="KW-0346">Stress response</keyword>
<comment type="function">
    <text evidence="8">Participates actively in the response to hyperosmotic and heat shock by preventing the aggregation of stress-denatured proteins and by disaggregating proteins, also in an autonomous, DnaK-independent fashion. Unfolded proteins bind initially to DnaJ; upon interaction with the DnaJ-bound protein, DnaK hydrolyzes its bound ATP, resulting in the formation of a stable complex. GrpE releases ADP from DnaK; ATP binding to DnaK triggers the release of the substrate protein, thus completing the reaction cycle. Several rounds of ATP-dependent interactions between DnaJ, DnaK and GrpE are required for fully efficient folding. Also involved, together with DnaK and GrpE, in the DNA replication of plasmids through activation of initiation proteins.</text>
</comment>
<evidence type="ECO:0000259" key="11">
    <source>
        <dbReference type="PROSITE" id="PS51188"/>
    </source>
</evidence>
<dbReference type="SUPFAM" id="SSF46565">
    <property type="entry name" value="Chaperone J-domain"/>
    <property type="match status" value="1"/>
</dbReference>
<feature type="binding site" evidence="8">
    <location>
        <position position="156"/>
    </location>
    <ligand>
        <name>Zn(2+)</name>
        <dbReference type="ChEBI" id="CHEBI:29105"/>
        <label>1</label>
    </ligand>
</feature>
<feature type="repeat" description="CXXCXGXG motif" evidence="8">
    <location>
        <begin position="193"/>
        <end position="200"/>
    </location>
</feature>
<dbReference type="SUPFAM" id="SSF57938">
    <property type="entry name" value="DnaJ/Hsp40 cysteine-rich domain"/>
    <property type="match status" value="1"/>
</dbReference>
<feature type="binding site" evidence="8">
    <location>
        <position position="196"/>
    </location>
    <ligand>
        <name>Zn(2+)</name>
        <dbReference type="ChEBI" id="CHEBI:29105"/>
        <label>2</label>
    </ligand>
</feature>
<evidence type="ECO:0000256" key="2">
    <source>
        <dbReference type="ARBA" id="ARBA00022723"/>
    </source>
</evidence>
<comment type="caution">
    <text evidence="12">The sequence shown here is derived from an EMBL/GenBank/DDBJ whole genome shotgun (WGS) entry which is preliminary data.</text>
</comment>
<dbReference type="GO" id="GO:0042026">
    <property type="term" value="P:protein refolding"/>
    <property type="evidence" value="ECO:0007669"/>
    <property type="project" value="TreeGrafter"/>
</dbReference>
<evidence type="ECO:0000256" key="6">
    <source>
        <dbReference type="ARBA" id="ARBA00023016"/>
    </source>
</evidence>
<dbReference type="Pfam" id="PF00684">
    <property type="entry name" value="DnaJ_CXXCXGXG"/>
    <property type="match status" value="1"/>
</dbReference>
<keyword evidence="1 8" id="KW-0235">DNA replication</keyword>
<dbReference type="CDD" id="cd10747">
    <property type="entry name" value="DnaJ_C"/>
    <property type="match status" value="1"/>
</dbReference>
<evidence type="ECO:0000259" key="10">
    <source>
        <dbReference type="PROSITE" id="PS50076"/>
    </source>
</evidence>
<dbReference type="Gene3D" id="2.60.260.20">
    <property type="entry name" value="Urease metallochaperone UreE, N-terminal domain"/>
    <property type="match status" value="2"/>
</dbReference>
<keyword evidence="5 8" id="KW-0862">Zinc</keyword>
<keyword evidence="7 8" id="KW-0143">Chaperone</keyword>
<dbReference type="Pfam" id="PF00226">
    <property type="entry name" value="DnaJ"/>
    <property type="match status" value="1"/>
</dbReference>
<keyword evidence="4 8" id="KW-0863">Zinc-finger</keyword>
<dbReference type="PROSITE" id="PS51188">
    <property type="entry name" value="ZF_CR"/>
    <property type="match status" value="1"/>
</dbReference>
<dbReference type="SUPFAM" id="SSF49493">
    <property type="entry name" value="HSP40/DnaJ peptide-binding domain"/>
    <property type="match status" value="2"/>
</dbReference>
<dbReference type="PROSITE" id="PS50076">
    <property type="entry name" value="DNAJ_2"/>
    <property type="match status" value="1"/>
</dbReference>
<dbReference type="NCBIfam" id="NF008035">
    <property type="entry name" value="PRK10767.1"/>
    <property type="match status" value="1"/>
</dbReference>
<evidence type="ECO:0000256" key="4">
    <source>
        <dbReference type="ARBA" id="ARBA00022771"/>
    </source>
</evidence>
<dbReference type="GO" id="GO:0005524">
    <property type="term" value="F:ATP binding"/>
    <property type="evidence" value="ECO:0007669"/>
    <property type="project" value="InterPro"/>
</dbReference>
<comment type="subunit">
    <text evidence="8">Homodimer.</text>
</comment>
<comment type="subcellular location">
    <subcellularLocation>
        <location evidence="8">Cytoplasm</location>
    </subcellularLocation>
</comment>
<dbReference type="Gene3D" id="1.10.287.110">
    <property type="entry name" value="DnaJ domain"/>
    <property type="match status" value="1"/>
</dbReference>
<evidence type="ECO:0000256" key="3">
    <source>
        <dbReference type="ARBA" id="ARBA00022737"/>
    </source>
</evidence>
<proteinExistence type="inferred from homology"/>
<dbReference type="FunFam" id="2.60.260.20:FF:000005">
    <property type="entry name" value="Chaperone protein dnaJ 1, mitochondrial"/>
    <property type="match status" value="1"/>
</dbReference>
<evidence type="ECO:0000256" key="7">
    <source>
        <dbReference type="ARBA" id="ARBA00023186"/>
    </source>
</evidence>
<dbReference type="SMART" id="SM00271">
    <property type="entry name" value="DnaJ"/>
    <property type="match status" value="1"/>
</dbReference>
<dbReference type="InterPro" id="IPR008971">
    <property type="entry name" value="HSP40/DnaJ_pept-bd"/>
</dbReference>
<evidence type="ECO:0000256" key="1">
    <source>
        <dbReference type="ARBA" id="ARBA00022705"/>
    </source>
</evidence>
<dbReference type="PROSITE" id="PS00636">
    <property type="entry name" value="DNAJ_1"/>
    <property type="match status" value="1"/>
</dbReference>
<comment type="similarity">
    <text evidence="8">Belongs to the DnaJ family.</text>
</comment>